<accession>A0A845RG28</accession>
<gene>
    <name evidence="5" type="ORF">D3Z39_05485</name>
</gene>
<dbReference type="SUPFAM" id="SSF116734">
    <property type="entry name" value="DNA methylase specificity domain"/>
    <property type="match status" value="1"/>
</dbReference>
<keyword evidence="5" id="KW-0540">Nuclease</keyword>
<keyword evidence="5" id="KW-0378">Hydrolase</keyword>
<protein>
    <submittedName>
        <fullName evidence="5">Restriction endonuclease subunit S</fullName>
    </submittedName>
</protein>
<dbReference type="GO" id="GO:0004519">
    <property type="term" value="F:endonuclease activity"/>
    <property type="evidence" value="ECO:0007669"/>
    <property type="project" value="UniProtKB-KW"/>
</dbReference>
<reference evidence="5 6" key="1">
    <citation type="submission" date="2018-08" db="EMBL/GenBank/DDBJ databases">
        <title>Murine metabolic-syndrome-specific gut microbial biobank.</title>
        <authorList>
            <person name="Liu C."/>
        </authorList>
    </citation>
    <scope>NUCLEOTIDE SEQUENCE [LARGE SCALE GENOMIC DNA]</scope>
    <source>
        <strain evidence="5 6">X69</strain>
    </source>
</reference>
<dbReference type="InterPro" id="IPR000055">
    <property type="entry name" value="Restrct_endonuc_typeI_TRD"/>
</dbReference>
<dbReference type="GO" id="GO:0003677">
    <property type="term" value="F:DNA binding"/>
    <property type="evidence" value="ECO:0007669"/>
    <property type="project" value="UniProtKB-KW"/>
</dbReference>
<organism evidence="5 6">
    <name type="scientific">Anaerotruncus colihominis</name>
    <dbReference type="NCBI Taxonomy" id="169435"/>
    <lineage>
        <taxon>Bacteria</taxon>
        <taxon>Bacillati</taxon>
        <taxon>Bacillota</taxon>
        <taxon>Clostridia</taxon>
        <taxon>Eubacteriales</taxon>
        <taxon>Oscillospiraceae</taxon>
        <taxon>Anaerotruncus</taxon>
    </lineage>
</organism>
<comment type="similarity">
    <text evidence="1">Belongs to the type-I restriction system S methylase family.</text>
</comment>
<dbReference type="InterPro" id="IPR052021">
    <property type="entry name" value="Type-I_RS_S_subunit"/>
</dbReference>
<evidence type="ECO:0000256" key="2">
    <source>
        <dbReference type="ARBA" id="ARBA00022747"/>
    </source>
</evidence>
<comment type="caution">
    <text evidence="5">The sequence shown here is derived from an EMBL/GenBank/DDBJ whole genome shotgun (WGS) entry which is preliminary data.</text>
</comment>
<dbReference type="InterPro" id="IPR044946">
    <property type="entry name" value="Restrct_endonuc_typeI_TRD_sf"/>
</dbReference>
<dbReference type="PANTHER" id="PTHR30408:SF13">
    <property type="entry name" value="TYPE I RESTRICTION ENZYME HINDI SPECIFICITY SUBUNIT"/>
    <property type="match status" value="1"/>
</dbReference>
<dbReference type="GO" id="GO:0009307">
    <property type="term" value="P:DNA restriction-modification system"/>
    <property type="evidence" value="ECO:0007669"/>
    <property type="project" value="UniProtKB-KW"/>
</dbReference>
<dbReference type="AlphaFoldDB" id="A0A845RG28"/>
<keyword evidence="2" id="KW-0680">Restriction system</keyword>
<dbReference type="Proteomes" id="UP000446348">
    <property type="component" value="Unassembled WGS sequence"/>
</dbReference>
<evidence type="ECO:0000256" key="1">
    <source>
        <dbReference type="ARBA" id="ARBA00010923"/>
    </source>
</evidence>
<name>A0A845RG28_9FIRM</name>
<evidence type="ECO:0000313" key="6">
    <source>
        <dbReference type="Proteomes" id="UP000446348"/>
    </source>
</evidence>
<dbReference type="Gene3D" id="3.90.220.20">
    <property type="entry name" value="DNA methylase specificity domains"/>
    <property type="match status" value="2"/>
</dbReference>
<dbReference type="PANTHER" id="PTHR30408">
    <property type="entry name" value="TYPE-1 RESTRICTION ENZYME ECOKI SPECIFICITY PROTEIN"/>
    <property type="match status" value="1"/>
</dbReference>
<sequence>MKSDWITIRAADFIEFNPRLSIKKGATATKVSMDRLQPFTKKILSTEQTEFTGGAKFCNGDTLMARITPCLENGKTAFVDILNDGEIGFGSTEFIVMRARKGISNPQFIYYMATSPFFRDIAIKSMVGSSGRQRVQQSVLDNLELYVPDLEEQERIGSFLAKLDDKLALNSAINNNLEQQAQAIYQSLFVYFDGISANQLTRSELGPIPVGWMVKSLSEITTSMRM</sequence>
<dbReference type="CDD" id="cd17260">
    <property type="entry name" value="RMtype1_S_EcoEI-TRD1-CR1_like"/>
    <property type="match status" value="1"/>
</dbReference>
<dbReference type="EMBL" id="QXWZ01000007">
    <property type="protein sequence ID" value="NBI78327.1"/>
    <property type="molecule type" value="Genomic_DNA"/>
</dbReference>
<proteinExistence type="inferred from homology"/>
<dbReference type="Pfam" id="PF01420">
    <property type="entry name" value="Methylase_S"/>
    <property type="match status" value="1"/>
</dbReference>
<evidence type="ECO:0000256" key="3">
    <source>
        <dbReference type="ARBA" id="ARBA00023125"/>
    </source>
</evidence>
<feature type="domain" description="Type I restriction modification DNA specificity" evidence="4">
    <location>
        <begin position="4"/>
        <end position="179"/>
    </location>
</feature>
<evidence type="ECO:0000313" key="5">
    <source>
        <dbReference type="EMBL" id="NBI78327.1"/>
    </source>
</evidence>
<dbReference type="RefSeq" id="WP_160209188.1">
    <property type="nucleotide sequence ID" value="NZ_QXWZ01000007.1"/>
</dbReference>
<evidence type="ECO:0000259" key="4">
    <source>
        <dbReference type="Pfam" id="PF01420"/>
    </source>
</evidence>
<dbReference type="OrthoDB" id="9811611at2"/>
<keyword evidence="3" id="KW-0238">DNA-binding</keyword>
<keyword evidence="5" id="KW-0255">Endonuclease</keyword>